<proteinExistence type="predicted"/>
<evidence type="ECO:0000313" key="1">
    <source>
        <dbReference type="EMBL" id="SDZ06706.1"/>
    </source>
</evidence>
<evidence type="ECO:0000313" key="2">
    <source>
        <dbReference type="Proteomes" id="UP000199663"/>
    </source>
</evidence>
<dbReference type="Pfam" id="PF14602">
    <property type="entry name" value="Hexapep_2"/>
    <property type="match status" value="1"/>
</dbReference>
<dbReference type="RefSeq" id="WP_019600416.1">
    <property type="nucleotide sequence ID" value="NZ_FNQC01000005.1"/>
</dbReference>
<dbReference type="CDD" id="cd04647">
    <property type="entry name" value="LbH_MAT_like"/>
    <property type="match status" value="1"/>
</dbReference>
<keyword evidence="2" id="KW-1185">Reference proteome</keyword>
<dbReference type="InterPro" id="IPR001451">
    <property type="entry name" value="Hexapep"/>
</dbReference>
<dbReference type="Pfam" id="PF00132">
    <property type="entry name" value="Hexapep"/>
    <property type="match status" value="1"/>
</dbReference>
<comment type="caution">
    <text evidence="1">The sequence shown here is derived from an EMBL/GenBank/DDBJ whole genome shotgun (WGS) entry which is preliminary data.</text>
</comment>
<dbReference type="Proteomes" id="UP000199663">
    <property type="component" value="Unassembled WGS sequence"/>
</dbReference>
<gene>
    <name evidence="1" type="ORF">SAMN05444412_105132</name>
</gene>
<organism evidence="1 2">
    <name type="scientific">Rhodonellum ikkaensis</name>
    <dbReference type="NCBI Taxonomy" id="336829"/>
    <lineage>
        <taxon>Bacteria</taxon>
        <taxon>Pseudomonadati</taxon>
        <taxon>Bacteroidota</taxon>
        <taxon>Cytophagia</taxon>
        <taxon>Cytophagales</taxon>
        <taxon>Cytophagaceae</taxon>
        <taxon>Rhodonellum</taxon>
    </lineage>
</organism>
<reference evidence="1 2" key="1">
    <citation type="submission" date="2016-10" db="EMBL/GenBank/DDBJ databases">
        <authorList>
            <person name="Varghese N."/>
            <person name="Submissions S."/>
        </authorList>
    </citation>
    <scope>NUCLEOTIDE SEQUENCE [LARGE SCALE GENOMIC DNA]</scope>
    <source>
        <strain evidence="1 2">DSM 17997</strain>
    </source>
</reference>
<accession>A0A1H3Q050</accession>
<protein>
    <submittedName>
        <fullName evidence="1">Hexapeptide repeat of succinyl-transferase</fullName>
    </submittedName>
</protein>
<dbReference type="Gene3D" id="2.160.10.10">
    <property type="entry name" value="Hexapeptide repeat proteins"/>
    <property type="match status" value="1"/>
</dbReference>
<dbReference type="InterPro" id="IPR011004">
    <property type="entry name" value="Trimer_LpxA-like_sf"/>
</dbReference>
<dbReference type="PANTHER" id="PTHR23416:SF78">
    <property type="entry name" value="LIPOPOLYSACCHARIDE BIOSYNTHESIS O-ACETYL TRANSFERASE WBBJ-RELATED"/>
    <property type="match status" value="1"/>
</dbReference>
<dbReference type="SUPFAM" id="SSF51161">
    <property type="entry name" value="Trimeric LpxA-like enzymes"/>
    <property type="match status" value="1"/>
</dbReference>
<dbReference type="InterPro" id="IPR051159">
    <property type="entry name" value="Hexapeptide_acetyltransf"/>
</dbReference>
<name>A0A1H3Q050_9BACT</name>
<dbReference type="PANTHER" id="PTHR23416">
    <property type="entry name" value="SIALIC ACID SYNTHASE-RELATED"/>
    <property type="match status" value="1"/>
</dbReference>
<dbReference type="EMBL" id="FNQC01000005">
    <property type="protein sequence ID" value="SDZ06706.1"/>
    <property type="molecule type" value="Genomic_DNA"/>
</dbReference>
<sequence>MFKKLILQIYNLYLFYKNPILFAKRIGVKVGDNCRIASNNFGSEPYLIEIGNNVNVTKGVKFINHDGGVWVFRKESPKFDVFGKIIIKNNVYIGNNVSILPGVTIGDNCVIGANSIISKSIPSNSVVAGIPARFICNLNQYREKLEKNNFNTKGLKGIERKKEILRLIDFKGIKKQSLF</sequence>